<feature type="domain" description="Tyrosine-protein phosphatase" evidence="13">
    <location>
        <begin position="106"/>
        <end position="253"/>
    </location>
</feature>
<dbReference type="Gene3D" id="3.90.190.10">
    <property type="entry name" value="Protein tyrosine phosphatase superfamily"/>
    <property type="match status" value="1"/>
</dbReference>
<keyword evidence="3" id="KW-0444">Lipid biosynthesis</keyword>
<dbReference type="PROSITE" id="PS50056">
    <property type="entry name" value="TYR_PHOSPHATASE_2"/>
    <property type="match status" value="1"/>
</dbReference>
<evidence type="ECO:0000256" key="8">
    <source>
        <dbReference type="ARBA" id="ARBA00023264"/>
    </source>
</evidence>
<dbReference type="SMART" id="SM00195">
    <property type="entry name" value="DSPc"/>
    <property type="match status" value="1"/>
</dbReference>
<keyword evidence="8" id="KW-1208">Phospholipid metabolism</keyword>
<evidence type="ECO:0000256" key="2">
    <source>
        <dbReference type="ARBA" id="ARBA00008601"/>
    </source>
</evidence>
<dbReference type="PROSITE" id="PS50054">
    <property type="entry name" value="TYR_PHOSPHATASE_DUAL"/>
    <property type="match status" value="1"/>
</dbReference>
<evidence type="ECO:0000256" key="10">
    <source>
        <dbReference type="ARBA" id="ARBA00024224"/>
    </source>
</evidence>
<dbReference type="AlphaFoldDB" id="A0A9D4VD97"/>
<dbReference type="InterPro" id="IPR000340">
    <property type="entry name" value="Dual-sp_phosphatase_cat-dom"/>
</dbReference>
<dbReference type="PANTHER" id="PTHR46274:SF6">
    <property type="entry name" value="TYR_PHOSPHATASE_2 DOMAIN-CONTAINING PROTEIN"/>
    <property type="match status" value="1"/>
</dbReference>
<evidence type="ECO:0000256" key="11">
    <source>
        <dbReference type="ARBA" id="ARBA00050944"/>
    </source>
</evidence>
<evidence type="ECO:0000256" key="4">
    <source>
        <dbReference type="ARBA" id="ARBA00022801"/>
    </source>
</evidence>
<dbReference type="FunFam" id="3.90.190.10:FF:000051">
    <property type="entry name" value="Dual specificity phosphatase domain protein"/>
    <property type="match status" value="1"/>
</dbReference>
<name>A0A9D4VD97_ADICA</name>
<evidence type="ECO:0000256" key="5">
    <source>
        <dbReference type="ARBA" id="ARBA00022912"/>
    </source>
</evidence>
<dbReference type="GO" id="GO:0004721">
    <property type="term" value="F:phosphoprotein phosphatase activity"/>
    <property type="evidence" value="ECO:0007669"/>
    <property type="project" value="UniProtKB-KW"/>
</dbReference>
<dbReference type="PROSITE" id="PS00383">
    <property type="entry name" value="TYR_PHOSPHATASE_1"/>
    <property type="match status" value="1"/>
</dbReference>
<accession>A0A9D4VD97</accession>
<dbReference type="PANTHER" id="PTHR46274">
    <property type="entry name" value="PHOSPHATIDYLINOSITOL PHOSPHATASE"/>
    <property type="match status" value="1"/>
</dbReference>
<dbReference type="Pfam" id="PF00782">
    <property type="entry name" value="DSPc"/>
    <property type="match status" value="1"/>
</dbReference>
<evidence type="ECO:0000256" key="3">
    <source>
        <dbReference type="ARBA" id="ARBA00022516"/>
    </source>
</evidence>
<comment type="pathway">
    <text evidence="9">Phospholipid metabolism; phosphatidylglycerol biosynthesis; phosphatidylglycerol from CDP-diacylglycerol: step 2/2.</text>
</comment>
<dbReference type="GO" id="GO:0008962">
    <property type="term" value="F:phosphatidylglycerophosphatase activity"/>
    <property type="evidence" value="ECO:0007669"/>
    <property type="project" value="UniProtKB-EC"/>
</dbReference>
<keyword evidence="7" id="KW-0594">Phospholipid biosynthesis</keyword>
<dbReference type="InterPro" id="IPR020422">
    <property type="entry name" value="TYR_PHOSPHATASE_DUAL_dom"/>
</dbReference>
<evidence type="ECO:0000256" key="6">
    <source>
        <dbReference type="ARBA" id="ARBA00023098"/>
    </source>
</evidence>
<feature type="domain" description="Tyrosine specific protein phosphatases" evidence="14">
    <location>
        <begin position="174"/>
        <end position="242"/>
    </location>
</feature>
<organism evidence="15 16">
    <name type="scientific">Adiantum capillus-veneris</name>
    <name type="common">Maidenhair fern</name>
    <dbReference type="NCBI Taxonomy" id="13818"/>
    <lineage>
        <taxon>Eukaryota</taxon>
        <taxon>Viridiplantae</taxon>
        <taxon>Streptophyta</taxon>
        <taxon>Embryophyta</taxon>
        <taxon>Tracheophyta</taxon>
        <taxon>Polypodiopsida</taxon>
        <taxon>Polypodiidae</taxon>
        <taxon>Polypodiales</taxon>
        <taxon>Pteridineae</taxon>
        <taxon>Pteridaceae</taxon>
        <taxon>Vittarioideae</taxon>
        <taxon>Adiantum</taxon>
    </lineage>
</organism>
<proteinExistence type="inferred from homology"/>
<reference evidence="15" key="1">
    <citation type="submission" date="2021-01" db="EMBL/GenBank/DDBJ databases">
        <title>Adiantum capillus-veneris genome.</title>
        <authorList>
            <person name="Fang Y."/>
            <person name="Liao Q."/>
        </authorList>
    </citation>
    <scope>NUCLEOTIDE SEQUENCE</scope>
    <source>
        <strain evidence="15">H3</strain>
        <tissue evidence="15">Leaf</tissue>
    </source>
</reference>
<comment type="caution">
    <text evidence="15">The sequence shown here is derived from an EMBL/GenBank/DDBJ whole genome shotgun (WGS) entry which is preliminary data.</text>
</comment>
<dbReference type="InterPro" id="IPR016130">
    <property type="entry name" value="Tyr_Pase_AS"/>
</dbReference>
<evidence type="ECO:0000259" key="13">
    <source>
        <dbReference type="PROSITE" id="PS50054"/>
    </source>
</evidence>
<dbReference type="InterPro" id="IPR000387">
    <property type="entry name" value="Tyr_Pase_dom"/>
</dbReference>
<evidence type="ECO:0000313" key="16">
    <source>
        <dbReference type="Proteomes" id="UP000886520"/>
    </source>
</evidence>
<comment type="similarity">
    <text evidence="2">Belongs to the protein-tyrosine phosphatase family. Non-receptor class dual specificity subfamily.</text>
</comment>
<evidence type="ECO:0000256" key="1">
    <source>
        <dbReference type="ARBA" id="ARBA00005189"/>
    </source>
</evidence>
<dbReference type="GO" id="GO:0048364">
    <property type="term" value="P:root development"/>
    <property type="evidence" value="ECO:0007669"/>
    <property type="project" value="UniProtKB-ARBA"/>
</dbReference>
<comment type="pathway">
    <text evidence="1">Lipid metabolism.</text>
</comment>
<keyword evidence="4" id="KW-0378">Hydrolase</keyword>
<keyword evidence="5" id="KW-0904">Protein phosphatase</keyword>
<protein>
    <recommendedName>
        <fullName evidence="10">phosphatidylglycerophosphatase</fullName>
        <ecNumber evidence="10">3.1.3.27</ecNumber>
    </recommendedName>
</protein>
<comment type="catalytic activity">
    <reaction evidence="11">
        <text>a 1,2-diacyl-sn-glycero-3-phospho-(1'-sn-glycero-3'-phosphate) + H2O = a 1,2-diacyl-sn-glycero-3-phospho-(1'-sn-glycerol) + phosphate</text>
        <dbReference type="Rhea" id="RHEA:33751"/>
        <dbReference type="ChEBI" id="CHEBI:15377"/>
        <dbReference type="ChEBI" id="CHEBI:43474"/>
        <dbReference type="ChEBI" id="CHEBI:60110"/>
        <dbReference type="ChEBI" id="CHEBI:64716"/>
        <dbReference type="EC" id="3.1.3.27"/>
    </reaction>
    <physiologicalReaction direction="left-to-right" evidence="11">
        <dbReference type="Rhea" id="RHEA:33752"/>
    </physiologicalReaction>
</comment>
<keyword evidence="16" id="KW-1185">Reference proteome</keyword>
<dbReference type="CDD" id="cd14524">
    <property type="entry name" value="PTPMT1"/>
    <property type="match status" value="1"/>
</dbReference>
<dbReference type="InterPro" id="IPR044596">
    <property type="entry name" value="PTPMT1-like"/>
</dbReference>
<dbReference type="EMBL" id="JABFUD020000002">
    <property type="protein sequence ID" value="KAI5083322.1"/>
    <property type="molecule type" value="Genomic_DNA"/>
</dbReference>
<dbReference type="OrthoDB" id="273181at2759"/>
<dbReference type="SUPFAM" id="SSF52799">
    <property type="entry name" value="(Phosphotyrosine protein) phosphatases II"/>
    <property type="match status" value="1"/>
</dbReference>
<evidence type="ECO:0000256" key="7">
    <source>
        <dbReference type="ARBA" id="ARBA00023209"/>
    </source>
</evidence>
<dbReference type="InterPro" id="IPR029021">
    <property type="entry name" value="Prot-tyrosine_phosphatase-like"/>
</dbReference>
<evidence type="ECO:0000259" key="14">
    <source>
        <dbReference type="PROSITE" id="PS50056"/>
    </source>
</evidence>
<gene>
    <name evidence="15" type="ORF">GOP47_0003065</name>
</gene>
<dbReference type="GO" id="GO:0008654">
    <property type="term" value="P:phospholipid biosynthetic process"/>
    <property type="evidence" value="ECO:0007669"/>
    <property type="project" value="UniProtKB-KW"/>
</dbReference>
<sequence>MLIEELDDEAVVCGQTLNKTDSHLEGDTDLYPNKLIEQAGLVRHDLFMNPCSSLCPSTVNEKRERNPVNSQHLAVKLFVGAGARLLFYPTLFYNVVRNKFEADFRWWDEIEPFLLLGAVPFPKDVYRLKSLGVEAVITLNESYETLVSSSLYKSQKIKHLVIPTRDYLFAPSFEDIERAVDFIHRNIERGKATYVHCKAGRGRSTTIVLCYLVKYRGMAPFDAFNHVRLKRPRIQLAASQWKAVLRYSEYQLNQRCTKLAPFIFVPQHWPICKNLQDGVGDQIMAPSEYDITFCGDSPVLVTLSDLEGYEERKELCSDNEFQENQTFNMTLSCGALSDVRSQSGQPMVSLHMCQQGLVKC</sequence>
<evidence type="ECO:0000313" key="15">
    <source>
        <dbReference type="EMBL" id="KAI5083322.1"/>
    </source>
</evidence>
<dbReference type="Proteomes" id="UP000886520">
    <property type="component" value="Chromosome 3"/>
</dbReference>
<evidence type="ECO:0000256" key="9">
    <source>
        <dbReference type="ARBA" id="ARBA00024192"/>
    </source>
</evidence>
<keyword evidence="6" id="KW-0443">Lipid metabolism</keyword>
<evidence type="ECO:0000256" key="12">
    <source>
        <dbReference type="ARBA" id="ARBA00053902"/>
    </source>
</evidence>
<comment type="function">
    <text evidence="12">Exhibits phosphatidylglycerophosphate phosphatase activity. Involved in root growth and columella cells organization. May possess protein phosphatase activity.</text>
</comment>
<dbReference type="EC" id="3.1.3.27" evidence="10"/>